<evidence type="ECO:0000313" key="2">
    <source>
        <dbReference type="EMBL" id="KAF9445811.1"/>
    </source>
</evidence>
<sequence length="133" mass="14357">MSNAVINLYATIFIIFRLLQHRRMLIACLGTKVQTKRHVYIIGLLLESAIINVPIALAAAIGLWIPGALFSPVIGPIVGSGQAFGSVLIIHQVAIGRAFDRQRGKDTMSHLTTEGGVRTVSELGEAEKPEEVV</sequence>
<keyword evidence="3" id="KW-1185">Reference proteome</keyword>
<comment type="caution">
    <text evidence="2">The sequence shown here is derived from an EMBL/GenBank/DDBJ whole genome shotgun (WGS) entry which is preliminary data.</text>
</comment>
<dbReference type="EMBL" id="MU151280">
    <property type="protein sequence ID" value="KAF9445811.1"/>
    <property type="molecule type" value="Genomic_DNA"/>
</dbReference>
<proteinExistence type="predicted"/>
<evidence type="ECO:0000313" key="3">
    <source>
        <dbReference type="Proteomes" id="UP000807342"/>
    </source>
</evidence>
<accession>A0A9P5X9J4</accession>
<name>A0A9P5X9J4_9AGAR</name>
<evidence type="ECO:0000256" key="1">
    <source>
        <dbReference type="SAM" id="Phobius"/>
    </source>
</evidence>
<protein>
    <submittedName>
        <fullName evidence="2">Uncharacterized protein</fullName>
    </submittedName>
</protein>
<keyword evidence="1" id="KW-1133">Transmembrane helix</keyword>
<dbReference type="Proteomes" id="UP000807342">
    <property type="component" value="Unassembled WGS sequence"/>
</dbReference>
<feature type="transmembrane region" description="Helical" evidence="1">
    <location>
        <begin position="77"/>
        <end position="99"/>
    </location>
</feature>
<feature type="transmembrane region" description="Helical" evidence="1">
    <location>
        <begin position="38"/>
        <end position="65"/>
    </location>
</feature>
<dbReference type="AlphaFoldDB" id="A0A9P5X9J4"/>
<reference evidence="2" key="1">
    <citation type="submission" date="2020-11" db="EMBL/GenBank/DDBJ databases">
        <authorList>
            <consortium name="DOE Joint Genome Institute"/>
            <person name="Ahrendt S."/>
            <person name="Riley R."/>
            <person name="Andreopoulos W."/>
            <person name="Labutti K."/>
            <person name="Pangilinan J."/>
            <person name="Ruiz-Duenas F.J."/>
            <person name="Barrasa J.M."/>
            <person name="Sanchez-Garcia M."/>
            <person name="Camarero S."/>
            <person name="Miyauchi S."/>
            <person name="Serrano A."/>
            <person name="Linde D."/>
            <person name="Babiker R."/>
            <person name="Drula E."/>
            <person name="Ayuso-Fernandez I."/>
            <person name="Pacheco R."/>
            <person name="Padilla G."/>
            <person name="Ferreira P."/>
            <person name="Barriuso J."/>
            <person name="Kellner H."/>
            <person name="Castanera R."/>
            <person name="Alfaro M."/>
            <person name="Ramirez L."/>
            <person name="Pisabarro A.G."/>
            <person name="Kuo A."/>
            <person name="Tritt A."/>
            <person name="Lipzen A."/>
            <person name="He G."/>
            <person name="Yan M."/>
            <person name="Ng V."/>
            <person name="Cullen D."/>
            <person name="Martin F."/>
            <person name="Rosso M.-N."/>
            <person name="Henrissat B."/>
            <person name="Hibbett D."/>
            <person name="Martinez A.T."/>
            <person name="Grigoriev I.V."/>
        </authorList>
    </citation>
    <scope>NUCLEOTIDE SEQUENCE</scope>
    <source>
        <strain evidence="2">MF-IS2</strain>
    </source>
</reference>
<keyword evidence="1" id="KW-0812">Transmembrane</keyword>
<keyword evidence="1" id="KW-0472">Membrane</keyword>
<gene>
    <name evidence="2" type="ORF">P691DRAFT_777320</name>
</gene>
<organism evidence="2 3">
    <name type="scientific">Macrolepiota fuliginosa MF-IS2</name>
    <dbReference type="NCBI Taxonomy" id="1400762"/>
    <lineage>
        <taxon>Eukaryota</taxon>
        <taxon>Fungi</taxon>
        <taxon>Dikarya</taxon>
        <taxon>Basidiomycota</taxon>
        <taxon>Agaricomycotina</taxon>
        <taxon>Agaricomycetes</taxon>
        <taxon>Agaricomycetidae</taxon>
        <taxon>Agaricales</taxon>
        <taxon>Agaricineae</taxon>
        <taxon>Agaricaceae</taxon>
        <taxon>Macrolepiota</taxon>
    </lineage>
</organism>
<feature type="transmembrane region" description="Helical" evidence="1">
    <location>
        <begin position="6"/>
        <end position="26"/>
    </location>
</feature>
<dbReference type="OrthoDB" id="3061602at2759"/>